<reference evidence="1" key="1">
    <citation type="submission" date="2014-09" db="EMBL/GenBank/DDBJ databases">
        <authorList>
            <person name="Magalhaes I.L.F."/>
            <person name="Oliveira U."/>
            <person name="Santos F.R."/>
            <person name="Vidigal T.H.D.A."/>
            <person name="Brescovit A.D."/>
            <person name="Santos A.J."/>
        </authorList>
    </citation>
    <scope>NUCLEOTIDE SEQUENCE</scope>
    <source>
        <tissue evidence="1">Shoot tissue taken approximately 20 cm above the soil surface</tissue>
    </source>
</reference>
<sequence>MLVYQNCCLLEGSNLHFNISDSTHRILVVQNTCGMSGFIAVLLASLQDKLSYGH</sequence>
<proteinExistence type="predicted"/>
<dbReference type="EMBL" id="GBRH01162646">
    <property type="protein sequence ID" value="JAE35250.1"/>
    <property type="molecule type" value="Transcribed_RNA"/>
</dbReference>
<name>A0A0A9HDK8_ARUDO</name>
<reference evidence="1" key="2">
    <citation type="journal article" date="2015" name="Data Brief">
        <title>Shoot transcriptome of the giant reed, Arundo donax.</title>
        <authorList>
            <person name="Barrero R.A."/>
            <person name="Guerrero F.D."/>
            <person name="Moolhuijzen P."/>
            <person name="Goolsby J.A."/>
            <person name="Tidwell J."/>
            <person name="Bellgard S.E."/>
            <person name="Bellgard M.I."/>
        </authorList>
    </citation>
    <scope>NUCLEOTIDE SEQUENCE</scope>
    <source>
        <tissue evidence="1">Shoot tissue taken approximately 20 cm above the soil surface</tissue>
    </source>
</reference>
<accession>A0A0A9HDK8</accession>
<dbReference type="AlphaFoldDB" id="A0A0A9HDK8"/>
<protein>
    <submittedName>
        <fullName evidence="1">Uncharacterized protein</fullName>
    </submittedName>
</protein>
<organism evidence="1">
    <name type="scientific">Arundo donax</name>
    <name type="common">Giant reed</name>
    <name type="synonym">Donax arundinaceus</name>
    <dbReference type="NCBI Taxonomy" id="35708"/>
    <lineage>
        <taxon>Eukaryota</taxon>
        <taxon>Viridiplantae</taxon>
        <taxon>Streptophyta</taxon>
        <taxon>Embryophyta</taxon>
        <taxon>Tracheophyta</taxon>
        <taxon>Spermatophyta</taxon>
        <taxon>Magnoliopsida</taxon>
        <taxon>Liliopsida</taxon>
        <taxon>Poales</taxon>
        <taxon>Poaceae</taxon>
        <taxon>PACMAD clade</taxon>
        <taxon>Arundinoideae</taxon>
        <taxon>Arundineae</taxon>
        <taxon>Arundo</taxon>
    </lineage>
</organism>
<evidence type="ECO:0000313" key="1">
    <source>
        <dbReference type="EMBL" id="JAE35250.1"/>
    </source>
</evidence>